<evidence type="ECO:0000256" key="4">
    <source>
        <dbReference type="ARBA" id="ARBA00023002"/>
    </source>
</evidence>
<dbReference type="InterPro" id="IPR036396">
    <property type="entry name" value="Cyt_P450_sf"/>
</dbReference>
<dbReference type="Proteomes" id="UP000570361">
    <property type="component" value="Unassembled WGS sequence"/>
</dbReference>
<evidence type="ECO:0000313" key="7">
    <source>
        <dbReference type="EMBL" id="MBB3108490.1"/>
    </source>
</evidence>
<dbReference type="GO" id="GO:0004497">
    <property type="term" value="F:monooxygenase activity"/>
    <property type="evidence" value="ECO:0007669"/>
    <property type="project" value="UniProtKB-KW"/>
</dbReference>
<keyword evidence="5" id="KW-0408">Iron</keyword>
<proteinExistence type="inferred from homology"/>
<dbReference type="GO" id="GO:0020037">
    <property type="term" value="F:heme binding"/>
    <property type="evidence" value="ECO:0007669"/>
    <property type="project" value="InterPro"/>
</dbReference>
<dbReference type="CDD" id="cd20625">
    <property type="entry name" value="CYP164-like"/>
    <property type="match status" value="1"/>
</dbReference>
<dbReference type="GO" id="GO:0005506">
    <property type="term" value="F:iron ion binding"/>
    <property type="evidence" value="ECO:0007669"/>
    <property type="project" value="InterPro"/>
</dbReference>
<reference evidence="7 8" key="1">
    <citation type="submission" date="2020-08" db="EMBL/GenBank/DDBJ databases">
        <title>Genomic Encyclopedia of Type Strains, Phase III (KMG-III): the genomes of soil and plant-associated and newly described type strains.</title>
        <authorList>
            <person name="Whitman W."/>
        </authorList>
    </citation>
    <scope>NUCLEOTIDE SEQUENCE [LARGE SCALE GENOMIC DNA]</scope>
    <source>
        <strain evidence="7 8">CECT 5862</strain>
    </source>
</reference>
<dbReference type="GO" id="GO:0016705">
    <property type="term" value="F:oxidoreductase activity, acting on paired donors, with incorporation or reduction of molecular oxygen"/>
    <property type="evidence" value="ECO:0007669"/>
    <property type="project" value="InterPro"/>
</dbReference>
<dbReference type="AlphaFoldDB" id="A0A7W5FKS9"/>
<name>A0A7W5FKS9_9BACL</name>
<dbReference type="FunFam" id="1.10.630.10:FF:000018">
    <property type="entry name" value="Cytochrome P450 monooxygenase"/>
    <property type="match status" value="1"/>
</dbReference>
<dbReference type="SUPFAM" id="SSF48264">
    <property type="entry name" value="Cytochrome P450"/>
    <property type="match status" value="1"/>
</dbReference>
<dbReference type="PANTHER" id="PTHR46696">
    <property type="entry name" value="P450, PUTATIVE (EUROFUNG)-RELATED"/>
    <property type="match status" value="1"/>
</dbReference>
<evidence type="ECO:0000256" key="6">
    <source>
        <dbReference type="ARBA" id="ARBA00023033"/>
    </source>
</evidence>
<dbReference type="InterPro" id="IPR001128">
    <property type="entry name" value="Cyt_P450"/>
</dbReference>
<accession>A0A7W5FKS9</accession>
<dbReference type="PRINTS" id="PR00385">
    <property type="entry name" value="P450"/>
</dbReference>
<organism evidence="7 8">
    <name type="scientific">Paenibacillus phyllosphaerae</name>
    <dbReference type="NCBI Taxonomy" id="274593"/>
    <lineage>
        <taxon>Bacteria</taxon>
        <taxon>Bacillati</taxon>
        <taxon>Bacillota</taxon>
        <taxon>Bacilli</taxon>
        <taxon>Bacillales</taxon>
        <taxon>Paenibacillaceae</taxon>
        <taxon>Paenibacillus</taxon>
    </lineage>
</organism>
<evidence type="ECO:0000313" key="8">
    <source>
        <dbReference type="Proteomes" id="UP000570361"/>
    </source>
</evidence>
<keyword evidence="8" id="KW-1185">Reference proteome</keyword>
<dbReference type="PRINTS" id="PR00359">
    <property type="entry name" value="BP450"/>
</dbReference>
<dbReference type="InterPro" id="IPR002397">
    <property type="entry name" value="Cyt_P450_B"/>
</dbReference>
<protein>
    <submittedName>
        <fullName evidence="7">Cytochrome P450</fullName>
    </submittedName>
</protein>
<dbReference type="Pfam" id="PF00067">
    <property type="entry name" value="p450"/>
    <property type="match status" value="1"/>
</dbReference>
<evidence type="ECO:0000256" key="2">
    <source>
        <dbReference type="ARBA" id="ARBA00022617"/>
    </source>
</evidence>
<keyword evidence="3" id="KW-0479">Metal-binding</keyword>
<dbReference type="Gene3D" id="1.10.630.10">
    <property type="entry name" value="Cytochrome P450"/>
    <property type="match status" value="1"/>
</dbReference>
<gene>
    <name evidence="7" type="ORF">FHS18_000518</name>
</gene>
<dbReference type="EMBL" id="JACHXK010000001">
    <property type="protein sequence ID" value="MBB3108490.1"/>
    <property type="molecule type" value="Genomic_DNA"/>
</dbReference>
<comment type="caution">
    <text evidence="7">The sequence shown here is derived from an EMBL/GenBank/DDBJ whole genome shotgun (WGS) entry which is preliminary data.</text>
</comment>
<dbReference type="RefSeq" id="WP_183596584.1">
    <property type="nucleotide sequence ID" value="NZ_JACHXK010000001.1"/>
</dbReference>
<comment type="similarity">
    <text evidence="1">Belongs to the cytochrome P450 family.</text>
</comment>
<sequence length="410" mass="46465">MSKDVLAHKSQWFSSYQEELHADPYPFYTALLKEDPLFYIEERGMWVASRYADIQQVLKSPQFIREIPQEHQGAPSPDVADDWKPIGEMMHHWMLLRDPPDHTRLRGLVSHGFSPRAMAQLEQQLRHIASDLAADLADSDTPDLITSFAFPFPVIVIAELLGVPSEDRELFKEWSHLIAKLLDVSYQTPAFIQQVRVTVLEMTDYFEKLAEERRRNPQEDLISSMLKSQNEGKPISDAELVATCILLLVAGHETTVNLIGNGIQSLLLHPDQQELLVREPSLIPSAVEEMLRYEPPVQMTGRFIGADVEVSGRLLRKGQHITVLLAAGNRDPEQFADPNRFDIHRSPNRHLSFAAGVHFCLGAPLARMEGEIAASTLLAHYPEMRLAAGKPQYRHNILFRGLERLPILTL</sequence>
<keyword evidence="2" id="KW-0349">Heme</keyword>
<evidence type="ECO:0000256" key="5">
    <source>
        <dbReference type="ARBA" id="ARBA00023004"/>
    </source>
</evidence>
<keyword evidence="4" id="KW-0560">Oxidoreductase</keyword>
<evidence type="ECO:0000256" key="3">
    <source>
        <dbReference type="ARBA" id="ARBA00022723"/>
    </source>
</evidence>
<keyword evidence="6" id="KW-0503">Monooxygenase</keyword>
<dbReference type="PANTHER" id="PTHR46696:SF1">
    <property type="entry name" value="CYTOCHROME P450 YJIB-RELATED"/>
    <property type="match status" value="1"/>
</dbReference>
<evidence type="ECO:0000256" key="1">
    <source>
        <dbReference type="ARBA" id="ARBA00010617"/>
    </source>
</evidence>